<dbReference type="RefSeq" id="XP_028547129.1">
    <property type="nucleotide sequence ID" value="XM_028691328.1"/>
</dbReference>
<gene>
    <name evidence="2" type="ORF">PGO_003540</name>
</gene>
<evidence type="ECO:0000313" key="2">
    <source>
        <dbReference type="EMBL" id="GAW84540.1"/>
    </source>
</evidence>
<accession>A0A1Y1JQP4</accession>
<dbReference type="GeneID" id="39745349"/>
<sequence length="298" mass="34830">MINNIYMLAKDFPSLRSIMENAISSDYVSLTGNCSSFGKDIFPTSVSYVENICKQVEAYTGTIEQHHWNMLFNSKSSCIYLYYWLYYYNNKEFVSHVENLYKKLIETLDSTYSAICSECVYTTITDDEMSNLRDLHDMYSLLNNTNGEKSTCGDNCGCAQVCSQIYKKHMETCIYNNDTYFCKELLNIKKKYDEKMKGEKCGTGIPKTLPSFQRYNITTITLIPIFVILAISSFLYILYKVNIYDICFMPYSSRFRCVPMKKRKKYNNIVKEKDMLELSETSSCYLTNNRYNILYNSK</sequence>
<keyword evidence="1" id="KW-1133">Transmembrane helix</keyword>
<dbReference type="EMBL" id="BDQF01000407">
    <property type="protein sequence ID" value="GAW84540.1"/>
    <property type="molecule type" value="Genomic_DNA"/>
</dbReference>
<feature type="transmembrane region" description="Helical" evidence="1">
    <location>
        <begin position="217"/>
        <end position="239"/>
    </location>
</feature>
<keyword evidence="1" id="KW-0472">Membrane</keyword>
<dbReference type="Proteomes" id="UP000195521">
    <property type="component" value="Unassembled WGS sequence"/>
</dbReference>
<reference evidence="3" key="1">
    <citation type="submission" date="2017-04" db="EMBL/GenBank/DDBJ databases">
        <title>Plasmodium gonderi genome.</title>
        <authorList>
            <person name="Arisue N."/>
            <person name="Honma H."/>
            <person name="Kawai S."/>
            <person name="Tougan T."/>
            <person name="Tanabe K."/>
            <person name="Horii T."/>
        </authorList>
    </citation>
    <scope>NUCLEOTIDE SEQUENCE [LARGE SCALE GENOMIC DNA]</scope>
    <source>
        <strain evidence="3">ATCC 30045</strain>
    </source>
</reference>
<keyword evidence="3" id="KW-1185">Reference proteome</keyword>
<dbReference type="AlphaFoldDB" id="A0A1Y1JQP4"/>
<evidence type="ECO:0000313" key="3">
    <source>
        <dbReference type="Proteomes" id="UP000195521"/>
    </source>
</evidence>
<keyword evidence="1" id="KW-0812">Transmembrane</keyword>
<comment type="caution">
    <text evidence="2">The sequence shown here is derived from an EMBL/GenBank/DDBJ whole genome shotgun (WGS) entry which is preliminary data.</text>
</comment>
<evidence type="ECO:0000256" key="1">
    <source>
        <dbReference type="SAM" id="Phobius"/>
    </source>
</evidence>
<name>A0A1Y1JQP4_PLAGO</name>
<organism evidence="2 3">
    <name type="scientific">Plasmodium gonderi</name>
    <dbReference type="NCBI Taxonomy" id="77519"/>
    <lineage>
        <taxon>Eukaryota</taxon>
        <taxon>Sar</taxon>
        <taxon>Alveolata</taxon>
        <taxon>Apicomplexa</taxon>
        <taxon>Aconoidasida</taxon>
        <taxon>Haemosporida</taxon>
        <taxon>Plasmodiidae</taxon>
        <taxon>Plasmodium</taxon>
        <taxon>Plasmodium (Plasmodium)</taxon>
    </lineage>
</organism>
<proteinExistence type="predicted"/>
<protein>
    <submittedName>
        <fullName evidence="2">Variable surface protein</fullName>
    </submittedName>
</protein>